<gene>
    <name evidence="3" type="primary">LOC107221826</name>
</gene>
<dbReference type="Pfam" id="PF06784">
    <property type="entry name" value="UPF0240"/>
    <property type="match status" value="1"/>
</dbReference>
<dbReference type="PANTHER" id="PTHR13338">
    <property type="entry name" value="UPF0240 PROTEIN"/>
    <property type="match status" value="1"/>
</dbReference>
<sequence length="195" mass="22632">MGKGMSMLSRQLQRFNIENRAHKVISKEKPTPAPHHKPSARQSEIMNEADSDFLKKHNMKDAKLDHHLKNVYLVSHTAEMMEKLHVKNPDRPLPQSRTVRDDLEFGVFEPTEVTIGRCTLRQAIKFITDHNTEPTKHTAAEIAAEYKLSLESTSNILKYFRTFKLYIPEKELKETPLQPSLHEKMKDQNNPKHLT</sequence>
<dbReference type="GO" id="GO:0032981">
    <property type="term" value="P:mitochondrial respiratory chain complex I assembly"/>
    <property type="evidence" value="ECO:0007669"/>
    <property type="project" value="InterPro"/>
</dbReference>
<evidence type="ECO:0000313" key="2">
    <source>
        <dbReference type="Proteomes" id="UP000829291"/>
    </source>
</evidence>
<dbReference type="OrthoDB" id="2434756at2759"/>
<dbReference type="GeneID" id="107221826"/>
<dbReference type="GO" id="GO:0005739">
    <property type="term" value="C:mitochondrion"/>
    <property type="evidence" value="ECO:0007669"/>
    <property type="project" value="TreeGrafter"/>
</dbReference>
<protein>
    <submittedName>
        <fullName evidence="3">Protein NDUFAF4 homolog isoform X1</fullName>
    </submittedName>
</protein>
<dbReference type="Proteomes" id="UP000829291">
    <property type="component" value="Chromosome 1"/>
</dbReference>
<dbReference type="KEGG" id="nlo:107221826"/>
<dbReference type="FunCoup" id="A0A6J0BQ90">
    <property type="interactions" value="525"/>
</dbReference>
<dbReference type="InterPro" id="IPR009622">
    <property type="entry name" value="NDUFAF4"/>
</dbReference>
<evidence type="ECO:0000256" key="1">
    <source>
        <dbReference type="SAM" id="MobiDB-lite"/>
    </source>
</evidence>
<dbReference type="AlphaFoldDB" id="A0A6J0BQ90"/>
<keyword evidence="2" id="KW-1185">Reference proteome</keyword>
<organism evidence="3">
    <name type="scientific">Neodiprion lecontei</name>
    <name type="common">Redheaded pine sawfly</name>
    <dbReference type="NCBI Taxonomy" id="441921"/>
    <lineage>
        <taxon>Eukaryota</taxon>
        <taxon>Metazoa</taxon>
        <taxon>Ecdysozoa</taxon>
        <taxon>Arthropoda</taxon>
        <taxon>Hexapoda</taxon>
        <taxon>Insecta</taxon>
        <taxon>Pterygota</taxon>
        <taxon>Neoptera</taxon>
        <taxon>Endopterygota</taxon>
        <taxon>Hymenoptera</taxon>
        <taxon>Tenthredinoidea</taxon>
        <taxon>Diprionidae</taxon>
        <taxon>Diprioninae</taxon>
        <taxon>Neodiprion</taxon>
    </lineage>
</organism>
<dbReference type="InParanoid" id="A0A6J0BQ90"/>
<accession>A0A6J0BQ90</accession>
<name>A0A6J0BQ90_NEOLC</name>
<feature type="region of interest" description="Disordered" evidence="1">
    <location>
        <begin position="23"/>
        <end position="45"/>
    </location>
</feature>
<reference evidence="3" key="1">
    <citation type="submission" date="2025-08" db="UniProtKB">
        <authorList>
            <consortium name="RefSeq"/>
        </authorList>
    </citation>
    <scope>IDENTIFICATION</scope>
    <source>
        <tissue evidence="3">Thorax and Abdomen</tissue>
    </source>
</reference>
<dbReference type="RefSeq" id="XP_015516447.1">
    <property type="nucleotide sequence ID" value="XM_015660961.2"/>
</dbReference>
<evidence type="ECO:0000313" key="3">
    <source>
        <dbReference type="RefSeq" id="XP_015516447.1"/>
    </source>
</evidence>
<proteinExistence type="predicted"/>
<dbReference type="PANTHER" id="PTHR13338:SF4">
    <property type="entry name" value="NADH DEHYDROGENASE [UBIQUINONE] 1 ALPHA SUBCOMPLEX ASSEMBLY FACTOR 4"/>
    <property type="match status" value="1"/>
</dbReference>